<comment type="caution">
    <text evidence="1">The sequence shown here is derived from an EMBL/GenBank/DDBJ whole genome shotgun (WGS) entry which is preliminary data.</text>
</comment>
<accession>A0ABW5I739</accession>
<organism evidence="1 2">
    <name type="scientific">Amycolatopsis albidoflavus</name>
    <dbReference type="NCBI Taxonomy" id="102226"/>
    <lineage>
        <taxon>Bacteria</taxon>
        <taxon>Bacillati</taxon>
        <taxon>Actinomycetota</taxon>
        <taxon>Actinomycetes</taxon>
        <taxon>Pseudonocardiales</taxon>
        <taxon>Pseudonocardiaceae</taxon>
        <taxon>Amycolatopsis</taxon>
    </lineage>
</organism>
<evidence type="ECO:0000313" key="2">
    <source>
        <dbReference type="Proteomes" id="UP001597542"/>
    </source>
</evidence>
<reference evidence="2" key="1">
    <citation type="journal article" date="2019" name="Int. J. Syst. Evol. Microbiol.">
        <title>The Global Catalogue of Microorganisms (GCM) 10K type strain sequencing project: providing services to taxonomists for standard genome sequencing and annotation.</title>
        <authorList>
            <consortium name="The Broad Institute Genomics Platform"/>
            <consortium name="The Broad Institute Genome Sequencing Center for Infectious Disease"/>
            <person name="Wu L."/>
            <person name="Ma J."/>
        </authorList>
    </citation>
    <scope>NUCLEOTIDE SEQUENCE [LARGE SCALE GENOMIC DNA]</scope>
    <source>
        <strain evidence="2">CGMCC 4.7638</strain>
    </source>
</reference>
<protein>
    <submittedName>
        <fullName evidence="1">Uncharacterized protein</fullName>
    </submittedName>
</protein>
<gene>
    <name evidence="1" type="ORF">ACFSUT_27845</name>
</gene>
<keyword evidence="2" id="KW-1185">Reference proteome</keyword>
<proteinExistence type="predicted"/>
<dbReference type="EMBL" id="JBHUKQ010000014">
    <property type="protein sequence ID" value="MFD2484120.1"/>
    <property type="molecule type" value="Genomic_DNA"/>
</dbReference>
<evidence type="ECO:0000313" key="1">
    <source>
        <dbReference type="EMBL" id="MFD2484120.1"/>
    </source>
</evidence>
<dbReference type="RefSeq" id="WP_344283290.1">
    <property type="nucleotide sequence ID" value="NZ_BAAAHV010000022.1"/>
</dbReference>
<name>A0ABW5I739_9PSEU</name>
<dbReference type="Proteomes" id="UP001597542">
    <property type="component" value="Unassembled WGS sequence"/>
</dbReference>
<sequence length="78" mass="8164">MLDAVRGWRKERVVIAKDSIGQQVLVTTGLTMDADGNDVIGVAIGKGPTAALTITDGARLSVNIRSSLHDLIEHLGGV</sequence>